<evidence type="ECO:0000256" key="1">
    <source>
        <dbReference type="ARBA" id="ARBA00004370"/>
    </source>
</evidence>
<reference evidence="10 11" key="1">
    <citation type="submission" date="2022-12" db="EMBL/GenBank/DDBJ databases">
        <title>Coexistence and Characterization of a Novel Tigecycline Resistance gene tet(X) variant and blaNDM-1 in a Pseudomonas caeni Isolate of Chicken Origin.</title>
        <authorList>
            <person name="Lu X."/>
            <person name="Zhang L."/>
            <person name="Li R."/>
            <person name="Wang Z."/>
        </authorList>
    </citation>
    <scope>NUCLEOTIDE SEQUENCE [LARGE SCALE GENOMIC DNA]</scope>
    <source>
        <strain evidence="10 11">CE14</strain>
    </source>
</reference>
<dbReference type="PANTHER" id="PTHR32089">
    <property type="entry name" value="METHYL-ACCEPTING CHEMOTAXIS PROTEIN MCPB"/>
    <property type="match status" value="1"/>
</dbReference>
<evidence type="ECO:0000256" key="4">
    <source>
        <dbReference type="ARBA" id="ARBA00023136"/>
    </source>
</evidence>
<dbReference type="AlphaFoldDB" id="A0AAE9VR75"/>
<feature type="transmembrane region" description="Helical" evidence="8">
    <location>
        <begin position="306"/>
        <end position="324"/>
    </location>
</feature>
<dbReference type="GO" id="GO:0007165">
    <property type="term" value="P:signal transduction"/>
    <property type="evidence" value="ECO:0007669"/>
    <property type="project" value="UniProtKB-KW"/>
</dbReference>
<evidence type="ECO:0000313" key="11">
    <source>
        <dbReference type="Proteomes" id="UP001212189"/>
    </source>
</evidence>
<dbReference type="Pfam" id="PF00015">
    <property type="entry name" value="MCPsignal"/>
    <property type="match status" value="1"/>
</dbReference>
<dbReference type="EMBL" id="CP114976">
    <property type="protein sequence ID" value="WBE24269.1"/>
    <property type="molecule type" value="Genomic_DNA"/>
</dbReference>
<dbReference type="KEGG" id="dce:O6P33_07725"/>
<dbReference type="InterPro" id="IPR004089">
    <property type="entry name" value="MCPsignal_dom"/>
</dbReference>
<evidence type="ECO:0000313" key="10">
    <source>
        <dbReference type="EMBL" id="WBE24269.1"/>
    </source>
</evidence>
<organism evidence="10 11">
    <name type="scientific">Denitrificimonas caeni</name>
    <dbReference type="NCBI Taxonomy" id="521720"/>
    <lineage>
        <taxon>Bacteria</taxon>
        <taxon>Pseudomonadati</taxon>
        <taxon>Pseudomonadota</taxon>
        <taxon>Gammaproteobacteria</taxon>
        <taxon>Pseudomonadales</taxon>
        <taxon>Pseudomonadaceae</taxon>
        <taxon>Denitrificimonas</taxon>
    </lineage>
</organism>
<feature type="coiled-coil region" evidence="7">
    <location>
        <begin position="610"/>
        <end position="637"/>
    </location>
</feature>
<dbReference type="SMART" id="SM00283">
    <property type="entry name" value="MA"/>
    <property type="match status" value="1"/>
</dbReference>
<keyword evidence="11" id="KW-1185">Reference proteome</keyword>
<proteinExistence type="predicted"/>
<dbReference type="Gene3D" id="1.10.287.950">
    <property type="entry name" value="Methyl-accepting chemotaxis protein"/>
    <property type="match status" value="1"/>
</dbReference>
<comment type="subcellular location">
    <subcellularLocation>
        <location evidence="1">Membrane</location>
    </subcellularLocation>
</comment>
<evidence type="ECO:0000256" key="5">
    <source>
        <dbReference type="ARBA" id="ARBA00023224"/>
    </source>
</evidence>
<accession>A0AAE9VR75</accession>
<evidence type="ECO:0000256" key="2">
    <source>
        <dbReference type="ARBA" id="ARBA00022692"/>
    </source>
</evidence>
<dbReference type="GO" id="GO:0006935">
    <property type="term" value="P:chemotaxis"/>
    <property type="evidence" value="ECO:0007669"/>
    <property type="project" value="UniProtKB-ARBA"/>
</dbReference>
<evidence type="ECO:0000256" key="7">
    <source>
        <dbReference type="SAM" id="Coils"/>
    </source>
</evidence>
<sequence>MRIITITRLATVTLALMAFCLAVILYWGLDKLNQSFVSTLNYSELHRQLAVDVRNKIQTYLNTGDATFHAEALADLDHLNTHILPSLPSSLVEQLQPVANALYSGLSNEFLGAGKLAGDEQGLLYQNERETAAELNRLKDYALQVVIQQPQTGIAYLQAIVRLTSLLSEIKTLRESFWSSGNANYVQQLEKTRTLYGQILQQVNHLPRIGLYPEQQLNEFDNLMGWAKKTRTTDTEEHGDEIVRQLTSLYQRYPLEMERSIEGQEARANSSSQVNQLINNFEQAIIQGQQYVNRSKNNTEQLVKKLFFAFAVGLLIMALLLYMFQKHFVINNLTKLESALNILVEQGSLHFVDMDADRTELGQIAKLFNRLIADMQNQQQEKNQQLQDIGVTLEQLLASFDIIIANAISTRQQLRKAGDTSQKLNLLAQQVNESSNQVKYFAEETADLMSSSEHSAGEVVNAGEQAIQTIDLGQQALFDLVQAVQEVMSILAQVNHISDQTNLLAINATIESAHAGEHGRAFAVVADEVRQLSKKTHLAVSHSTELLSALNAVTDRVKQHIDKVALSTEFQRDLAKRLQKTSLQVRERSFQASKTAQQSSSLTEQQYQSVADFSLQMESMEKNANTANKEIKQLHTHVSEKIQWLRTSLGV</sequence>
<keyword evidence="5 6" id="KW-0807">Transducer</keyword>
<protein>
    <submittedName>
        <fullName evidence="10">Methyl-accepting chemotaxis protein</fullName>
    </submittedName>
</protein>
<keyword evidence="7" id="KW-0175">Coiled coil</keyword>
<keyword evidence="4 8" id="KW-0472">Membrane</keyword>
<keyword evidence="2 8" id="KW-0812">Transmembrane</keyword>
<dbReference type="PANTHER" id="PTHR32089:SF112">
    <property type="entry name" value="LYSOZYME-LIKE PROTEIN-RELATED"/>
    <property type="match status" value="1"/>
</dbReference>
<dbReference type="SUPFAM" id="SSF58104">
    <property type="entry name" value="Methyl-accepting chemotaxis protein (MCP) signaling domain"/>
    <property type="match status" value="1"/>
</dbReference>
<dbReference type="PROSITE" id="PS50111">
    <property type="entry name" value="CHEMOTAXIS_TRANSDUC_2"/>
    <property type="match status" value="1"/>
</dbReference>
<evidence type="ECO:0000256" key="3">
    <source>
        <dbReference type="ARBA" id="ARBA00022989"/>
    </source>
</evidence>
<evidence type="ECO:0000259" key="9">
    <source>
        <dbReference type="PROSITE" id="PS50111"/>
    </source>
</evidence>
<evidence type="ECO:0000256" key="8">
    <source>
        <dbReference type="SAM" id="Phobius"/>
    </source>
</evidence>
<keyword evidence="3 8" id="KW-1133">Transmembrane helix</keyword>
<dbReference type="Proteomes" id="UP001212189">
    <property type="component" value="Chromosome"/>
</dbReference>
<dbReference type="GO" id="GO:0016020">
    <property type="term" value="C:membrane"/>
    <property type="evidence" value="ECO:0007669"/>
    <property type="project" value="UniProtKB-SubCell"/>
</dbReference>
<gene>
    <name evidence="10" type="ORF">O6P33_07725</name>
</gene>
<feature type="transmembrane region" description="Helical" evidence="8">
    <location>
        <begin position="6"/>
        <end position="29"/>
    </location>
</feature>
<name>A0AAE9VR75_9GAMM</name>
<feature type="domain" description="Methyl-accepting transducer" evidence="9">
    <location>
        <begin position="385"/>
        <end position="621"/>
    </location>
</feature>
<evidence type="ECO:0000256" key="6">
    <source>
        <dbReference type="PROSITE-ProRule" id="PRU00284"/>
    </source>
</evidence>
<dbReference type="RefSeq" id="WP_269817211.1">
    <property type="nucleotide sequence ID" value="NZ_CP114976.1"/>
</dbReference>